<dbReference type="AlphaFoldDB" id="A0A7V2ATV5"/>
<dbReference type="Gene3D" id="3.50.50.60">
    <property type="entry name" value="FAD/NAD(P)-binding domain"/>
    <property type="match status" value="1"/>
</dbReference>
<comment type="caution">
    <text evidence="18">The sequence shown here is derived from an EMBL/GenBank/DDBJ whole genome shotgun (WGS) entry which is preliminary data.</text>
</comment>
<evidence type="ECO:0000256" key="13">
    <source>
        <dbReference type="ARBA" id="ARBA00049220"/>
    </source>
</evidence>
<feature type="coiled-coil region" evidence="15">
    <location>
        <begin position="221"/>
        <end position="248"/>
    </location>
</feature>
<evidence type="ECO:0000313" key="18">
    <source>
        <dbReference type="EMBL" id="HER43149.1"/>
    </source>
</evidence>
<dbReference type="FunFam" id="3.90.700.10:FF:000001">
    <property type="entry name" value="Mitochondrial succinate dehydrogenase flavoprotein subunit"/>
    <property type="match status" value="1"/>
</dbReference>
<dbReference type="GO" id="GO:0009061">
    <property type="term" value="P:anaerobic respiration"/>
    <property type="evidence" value="ECO:0007669"/>
    <property type="project" value="TreeGrafter"/>
</dbReference>
<proteinExistence type="inferred from homology"/>
<dbReference type="FunFam" id="4.10.80.40:FF:000003">
    <property type="entry name" value="Fumarate reductase flavoprotein subunit"/>
    <property type="match status" value="1"/>
</dbReference>
<keyword evidence="8" id="KW-0285">Flavoprotein</keyword>
<dbReference type="FunFam" id="1.20.58.100:FF:000001">
    <property type="entry name" value="Succinate dehydrogenase flavoprotein subunit (SdhA)"/>
    <property type="match status" value="1"/>
</dbReference>
<evidence type="ECO:0000256" key="2">
    <source>
        <dbReference type="ARBA" id="ARBA00004170"/>
    </source>
</evidence>
<protein>
    <recommendedName>
        <fullName evidence="6">Succinate dehydrogenase flavoprotein subunit</fullName>
        <ecNumber evidence="5">1.3.5.1</ecNumber>
    </recommendedName>
</protein>
<dbReference type="GO" id="GO:0005886">
    <property type="term" value="C:plasma membrane"/>
    <property type="evidence" value="ECO:0007669"/>
    <property type="project" value="TreeGrafter"/>
</dbReference>
<organism evidence="18">
    <name type="scientific">Eiseniibacteriota bacterium</name>
    <dbReference type="NCBI Taxonomy" id="2212470"/>
    <lineage>
        <taxon>Bacteria</taxon>
        <taxon>Candidatus Eiseniibacteriota</taxon>
    </lineage>
</organism>
<dbReference type="GO" id="GO:0008177">
    <property type="term" value="F:succinate dehydrogenase (quinone) activity"/>
    <property type="evidence" value="ECO:0007669"/>
    <property type="project" value="UniProtKB-EC"/>
</dbReference>
<evidence type="ECO:0000256" key="4">
    <source>
        <dbReference type="ARBA" id="ARBA00008040"/>
    </source>
</evidence>
<dbReference type="Pfam" id="PF00890">
    <property type="entry name" value="FAD_binding_2"/>
    <property type="match status" value="1"/>
</dbReference>
<keyword evidence="10" id="KW-0249">Electron transport</keyword>
<comment type="pathway">
    <text evidence="3">Carbohydrate metabolism; tricarboxylic acid cycle; fumarate from succinate (bacterial route): step 1/1.</text>
</comment>
<comment type="catalytic activity">
    <reaction evidence="13">
        <text>a quinone + succinate = fumarate + a quinol</text>
        <dbReference type="Rhea" id="RHEA:40523"/>
        <dbReference type="ChEBI" id="CHEBI:24646"/>
        <dbReference type="ChEBI" id="CHEBI:29806"/>
        <dbReference type="ChEBI" id="CHEBI:30031"/>
        <dbReference type="ChEBI" id="CHEBI:132124"/>
        <dbReference type="EC" id="1.3.5.1"/>
    </reaction>
</comment>
<keyword evidence="15" id="KW-0175">Coiled coil</keyword>
<dbReference type="SUPFAM" id="SSF51905">
    <property type="entry name" value="FAD/NAD(P)-binding domain"/>
    <property type="match status" value="1"/>
</dbReference>
<keyword evidence="9" id="KW-0274">FAD</keyword>
<evidence type="ECO:0000256" key="15">
    <source>
        <dbReference type="SAM" id="Coils"/>
    </source>
</evidence>
<comment type="subcellular location">
    <subcellularLocation>
        <location evidence="2">Membrane</location>
        <topology evidence="2">Peripheral membrane protein</topology>
    </subcellularLocation>
</comment>
<keyword evidence="12" id="KW-0472">Membrane</keyword>
<sequence length="333" mass="37935">LQGILVSEAARGEGGYLINDKGERFMERYAPDKMELAPRDLVSRSIQTEINEGRGIGGGKYVYCDLRHLGADAIMKKLPQIHELAWKFLHVDCIKEPIPIQPTAHYSMGGIPTDKFARVLADGKETPVEGFYAAGECACVSVHGGNRLGTNSLLEASLFGRRAGKSIVQFLRDKREFPDLPANAARSAIAEVERLLSSDGTERVSEIREELQCWMTDECGIFRTADKLKDMLKRLKELEKRFENVRIDDRSKKFNYDLLEAIELGHMFDFVELIVAGALNREESRGAHSRTDFPKRNDEKWLRHTLAWKKGDQVRFDYKPVVITRFQPKERTY</sequence>
<reference evidence="18" key="1">
    <citation type="journal article" date="2020" name="mSystems">
        <title>Genome- and Community-Level Interaction Insights into Carbon Utilization and Element Cycling Functions of Hydrothermarchaeota in Hydrothermal Sediment.</title>
        <authorList>
            <person name="Zhou Z."/>
            <person name="Liu Y."/>
            <person name="Xu W."/>
            <person name="Pan J."/>
            <person name="Luo Z.H."/>
            <person name="Li M."/>
        </authorList>
    </citation>
    <scope>NUCLEOTIDE SEQUENCE [LARGE SCALE GENOMIC DNA]</scope>
    <source>
        <strain evidence="18">SpSt-1233</strain>
    </source>
</reference>
<evidence type="ECO:0000259" key="17">
    <source>
        <dbReference type="Pfam" id="PF02910"/>
    </source>
</evidence>
<evidence type="ECO:0000256" key="1">
    <source>
        <dbReference type="ARBA" id="ARBA00001974"/>
    </source>
</evidence>
<evidence type="ECO:0000256" key="14">
    <source>
        <dbReference type="PIRSR" id="PIRSR630664-50"/>
    </source>
</evidence>
<feature type="non-terminal residue" evidence="18">
    <location>
        <position position="1"/>
    </location>
</feature>
<comment type="similarity">
    <text evidence="4">Belongs to the FAD-dependent oxidoreductase 2 family. FRD/SDH subfamily.</text>
</comment>
<dbReference type="Gene3D" id="1.20.58.100">
    <property type="entry name" value="Fumarate reductase/succinate dehydrogenase flavoprotein-like, C-terminal domain"/>
    <property type="match status" value="1"/>
</dbReference>
<evidence type="ECO:0000256" key="8">
    <source>
        <dbReference type="ARBA" id="ARBA00022630"/>
    </source>
</evidence>
<dbReference type="GO" id="GO:0009055">
    <property type="term" value="F:electron transfer activity"/>
    <property type="evidence" value="ECO:0007669"/>
    <property type="project" value="TreeGrafter"/>
</dbReference>
<dbReference type="Gene3D" id="4.10.80.40">
    <property type="entry name" value="succinate dehydrogenase protein domain"/>
    <property type="match status" value="1"/>
</dbReference>
<evidence type="ECO:0000256" key="10">
    <source>
        <dbReference type="ARBA" id="ARBA00022982"/>
    </source>
</evidence>
<dbReference type="InterPro" id="IPR030664">
    <property type="entry name" value="SdhA/FrdA/AprA"/>
</dbReference>
<evidence type="ECO:0000256" key="3">
    <source>
        <dbReference type="ARBA" id="ARBA00004894"/>
    </source>
</evidence>
<dbReference type="SUPFAM" id="SSF46977">
    <property type="entry name" value="Succinate dehydrogenase/fumarate reductase flavoprotein C-terminal domain"/>
    <property type="match status" value="1"/>
</dbReference>
<dbReference type="InterPro" id="IPR003953">
    <property type="entry name" value="FAD-dep_OxRdtase_2_FAD-bd"/>
</dbReference>
<dbReference type="PANTHER" id="PTHR11632:SF51">
    <property type="entry name" value="SUCCINATE DEHYDROGENASE [UBIQUINONE] FLAVOPROTEIN SUBUNIT, MITOCHONDRIAL"/>
    <property type="match status" value="1"/>
</dbReference>
<dbReference type="InterPro" id="IPR027477">
    <property type="entry name" value="Succ_DH/fumarate_Rdtase_cat_sf"/>
</dbReference>
<dbReference type="EMBL" id="DSEC01000119">
    <property type="protein sequence ID" value="HER43149.1"/>
    <property type="molecule type" value="Genomic_DNA"/>
</dbReference>
<dbReference type="EC" id="1.3.5.1" evidence="5"/>
<feature type="active site" description="Proton acceptor" evidence="14">
    <location>
        <position position="39"/>
    </location>
</feature>
<dbReference type="InterPro" id="IPR037099">
    <property type="entry name" value="Fum_R/Succ_DH_flav-like_C_sf"/>
</dbReference>
<dbReference type="GO" id="GO:0050660">
    <property type="term" value="F:flavin adenine dinucleotide binding"/>
    <property type="evidence" value="ECO:0007669"/>
    <property type="project" value="TreeGrafter"/>
</dbReference>
<evidence type="ECO:0000256" key="12">
    <source>
        <dbReference type="ARBA" id="ARBA00023136"/>
    </source>
</evidence>
<keyword evidence="11" id="KW-0560">Oxidoreductase</keyword>
<evidence type="ECO:0000256" key="7">
    <source>
        <dbReference type="ARBA" id="ARBA00022448"/>
    </source>
</evidence>
<dbReference type="Gene3D" id="3.90.700.10">
    <property type="entry name" value="Succinate dehydrogenase/fumarate reductase flavoprotein, catalytic domain"/>
    <property type="match status" value="1"/>
</dbReference>
<feature type="domain" description="FAD-dependent oxidoreductase 2 FAD-binding" evidence="16">
    <location>
        <begin position="2"/>
        <end position="153"/>
    </location>
</feature>
<evidence type="ECO:0000256" key="5">
    <source>
        <dbReference type="ARBA" id="ARBA00012792"/>
    </source>
</evidence>
<dbReference type="Pfam" id="PF02910">
    <property type="entry name" value="Succ_DH_flav_C"/>
    <property type="match status" value="1"/>
</dbReference>
<evidence type="ECO:0000256" key="6">
    <source>
        <dbReference type="ARBA" id="ARBA00019965"/>
    </source>
</evidence>
<comment type="cofactor">
    <cofactor evidence="1">
        <name>FAD</name>
        <dbReference type="ChEBI" id="CHEBI:57692"/>
    </cofactor>
</comment>
<accession>A0A7V2ATV5</accession>
<name>A0A7V2ATV5_UNCEI</name>
<feature type="domain" description="Fumarate reductase/succinate dehydrogenase flavoprotein-like C-terminal" evidence="17">
    <location>
        <begin position="208"/>
        <end position="333"/>
    </location>
</feature>
<dbReference type="Proteomes" id="UP000886069">
    <property type="component" value="Unassembled WGS sequence"/>
</dbReference>
<dbReference type="SUPFAM" id="SSF56425">
    <property type="entry name" value="Succinate dehydrogenase/fumarate reductase flavoprotein, catalytic domain"/>
    <property type="match status" value="1"/>
</dbReference>
<evidence type="ECO:0000256" key="9">
    <source>
        <dbReference type="ARBA" id="ARBA00022827"/>
    </source>
</evidence>
<evidence type="ECO:0000259" key="16">
    <source>
        <dbReference type="Pfam" id="PF00890"/>
    </source>
</evidence>
<evidence type="ECO:0000256" key="11">
    <source>
        <dbReference type="ARBA" id="ARBA00023002"/>
    </source>
</evidence>
<keyword evidence="7" id="KW-0813">Transport</keyword>
<dbReference type="InterPro" id="IPR036188">
    <property type="entry name" value="FAD/NAD-bd_sf"/>
</dbReference>
<dbReference type="InterPro" id="IPR015939">
    <property type="entry name" value="Fum_Rdtase/Succ_DH_flav-like_C"/>
</dbReference>
<gene>
    <name evidence="18" type="ORF">ENO08_01670</name>
</gene>
<dbReference type="PANTHER" id="PTHR11632">
    <property type="entry name" value="SUCCINATE DEHYDROGENASE 2 FLAVOPROTEIN SUBUNIT"/>
    <property type="match status" value="1"/>
</dbReference>